<dbReference type="Proteomes" id="UP000335538">
    <property type="component" value="Unassembled WGS sequence"/>
</dbReference>
<evidence type="ECO:0000313" key="2">
    <source>
        <dbReference type="Proteomes" id="UP000335538"/>
    </source>
</evidence>
<reference evidence="1 2" key="1">
    <citation type="submission" date="2019-08" db="EMBL/GenBank/DDBJ databases">
        <authorList>
            <person name="Peeters C."/>
        </authorList>
    </citation>
    <scope>NUCLEOTIDE SEQUENCE [LARGE SCALE GENOMIC DNA]</scope>
    <source>
        <strain evidence="1 2">LMG 31121</strain>
    </source>
</reference>
<gene>
    <name evidence="1" type="ORF">PSP31121_05322</name>
</gene>
<name>A0A5E5BJU1_9BURK</name>
<dbReference type="AlphaFoldDB" id="A0A5E5BJU1"/>
<accession>A0A5E5BJU1</accession>
<dbReference type="Gene3D" id="3.40.190.10">
    <property type="entry name" value="Periplasmic binding protein-like II"/>
    <property type="match status" value="1"/>
</dbReference>
<protein>
    <submittedName>
        <fullName evidence="1">Transcriptional regulator ArgP</fullName>
    </submittedName>
</protein>
<dbReference type="EMBL" id="CABPSR010000030">
    <property type="protein sequence ID" value="VVE85608.1"/>
    <property type="molecule type" value="Genomic_DNA"/>
</dbReference>
<evidence type="ECO:0000313" key="1">
    <source>
        <dbReference type="EMBL" id="VVE85608.1"/>
    </source>
</evidence>
<sequence length="94" mass="10218">MRYRCVAPPSLVAQRLPYGFALPSLLRTTASMFDRKGKLHETFLAHYFGRHANSLPRHSIPSSQMLDTLVRDGVGVGDGRVPDMHAGAAIAAGE</sequence>
<organism evidence="1 2">
    <name type="scientific">Pandoraea sputorum</name>
    <dbReference type="NCBI Taxonomy" id="93222"/>
    <lineage>
        <taxon>Bacteria</taxon>
        <taxon>Pseudomonadati</taxon>
        <taxon>Pseudomonadota</taxon>
        <taxon>Betaproteobacteria</taxon>
        <taxon>Burkholderiales</taxon>
        <taxon>Burkholderiaceae</taxon>
        <taxon>Pandoraea</taxon>
    </lineage>
</organism>
<proteinExistence type="predicted"/>